<reference evidence="1 2" key="1">
    <citation type="submission" date="2014-11" db="EMBL/GenBank/DDBJ databases">
        <title>Genome sequencing of Pantoea rodasii ND03.</title>
        <authorList>
            <person name="Muhamad Yunos N.Y."/>
            <person name="Chan K.-G."/>
        </authorList>
    </citation>
    <scope>NUCLEOTIDE SEQUENCE [LARGE SCALE GENOMIC DNA]</scope>
    <source>
        <strain evidence="1 2">ND03</strain>
    </source>
</reference>
<comment type="caution">
    <text evidence="1">The sequence shown here is derived from an EMBL/GenBank/DDBJ whole genome shotgun (WGS) entry which is preliminary data.</text>
</comment>
<dbReference type="Pfam" id="PF05930">
    <property type="entry name" value="Phage_AlpA"/>
    <property type="match status" value="1"/>
</dbReference>
<proteinExistence type="predicted"/>
<dbReference type="InterPro" id="IPR010260">
    <property type="entry name" value="AlpA"/>
</dbReference>
<evidence type="ECO:0000313" key="1">
    <source>
        <dbReference type="EMBL" id="KHJ69407.1"/>
    </source>
</evidence>
<accession>A0A0B1RDW6</accession>
<gene>
    <name evidence="1" type="ORF">QU24_03670</name>
</gene>
<name>A0A0B1RDW6_9GAMM</name>
<dbReference type="EMBL" id="JTJJ01000016">
    <property type="protein sequence ID" value="KHJ69407.1"/>
    <property type="molecule type" value="Genomic_DNA"/>
</dbReference>
<organism evidence="1 2">
    <name type="scientific">Pantoea rodasii</name>
    <dbReference type="NCBI Taxonomy" id="1076549"/>
    <lineage>
        <taxon>Bacteria</taxon>
        <taxon>Pseudomonadati</taxon>
        <taxon>Pseudomonadota</taxon>
        <taxon>Gammaproteobacteria</taxon>
        <taxon>Enterobacterales</taxon>
        <taxon>Erwiniaceae</taxon>
        <taxon>Pantoea</taxon>
    </lineage>
</organism>
<sequence length="66" mass="7670">MLIPTRTDLTPVSLIRYHGKRDVCHHLRISRSTLDRWIRNGDFPAPLKVGKKVVGWPPELIMCIKH</sequence>
<dbReference type="RefSeq" id="WP_039328532.1">
    <property type="nucleotide sequence ID" value="NZ_JTJJ01000016.1"/>
</dbReference>
<evidence type="ECO:0000313" key="2">
    <source>
        <dbReference type="Proteomes" id="UP000030853"/>
    </source>
</evidence>
<dbReference type="Proteomes" id="UP000030853">
    <property type="component" value="Unassembled WGS sequence"/>
</dbReference>
<dbReference type="AlphaFoldDB" id="A0A0B1RDW6"/>
<protein>
    <submittedName>
        <fullName evidence="1">Uncharacterized protein</fullName>
    </submittedName>
</protein>